<comment type="caution">
    <text evidence="3">The sequence shown here is derived from an EMBL/GenBank/DDBJ whole genome shotgun (WGS) entry which is preliminary data.</text>
</comment>
<keyword evidence="2" id="KW-0963">Cytoplasm</keyword>
<comment type="similarity">
    <text evidence="1 2">Belongs to the CutC family.</text>
</comment>
<dbReference type="SUPFAM" id="SSF110395">
    <property type="entry name" value="CutC-like"/>
    <property type="match status" value="1"/>
</dbReference>
<dbReference type="EMBL" id="QRGA01000022">
    <property type="protein sequence ID" value="RDU95123.1"/>
    <property type="molecule type" value="Genomic_DNA"/>
</dbReference>
<protein>
    <recommendedName>
        <fullName evidence="2">PF03932 family protein CutC</fullName>
    </recommendedName>
</protein>
<dbReference type="GO" id="GO:0005507">
    <property type="term" value="F:copper ion binding"/>
    <property type="evidence" value="ECO:0007669"/>
    <property type="project" value="TreeGrafter"/>
</dbReference>
<name>A0A3D8JPT0_9BURK</name>
<dbReference type="Gene3D" id="3.20.20.380">
    <property type="entry name" value="Copper homeostasis (CutC) domain"/>
    <property type="match status" value="1"/>
</dbReference>
<accession>A0A3D8JPT0</accession>
<sequence>MSVLLEVCVDSPAGLEAAVAGGAGRIELCSALDLGGLTPSRGMIELAAQQAVPVHALIRPRSGGFVYSRSEVDVMLTDIEVARASGLAGVVVGAARSDGGLDLQVLRRLCEYADGLSVTLHRVFDLVPDPGQALEDAIDLGIDRILTSGGGVTVLGGLHVISSLCRQAAGRISILPGAGVTADNVAELIETTGVSEVHASCRTHAGKNDERLVALGFATDMSRNTSEEQVRALKQAMDGVRVHP</sequence>
<evidence type="ECO:0000256" key="1">
    <source>
        <dbReference type="ARBA" id="ARBA00007768"/>
    </source>
</evidence>
<dbReference type="Proteomes" id="UP000256838">
    <property type="component" value="Unassembled WGS sequence"/>
</dbReference>
<reference evidence="3 4" key="1">
    <citation type="submission" date="2018-08" db="EMBL/GenBank/DDBJ databases">
        <title>Paraburkholderia sp. DHOM06 isolated from forest soil.</title>
        <authorList>
            <person name="Gao Z.-H."/>
            <person name="Qiu L.-H."/>
        </authorList>
    </citation>
    <scope>NUCLEOTIDE SEQUENCE [LARGE SCALE GENOMIC DNA]</scope>
    <source>
        <strain evidence="3 4">DHOM06</strain>
    </source>
</reference>
<dbReference type="OrthoDB" id="9815677at2"/>
<dbReference type="InterPro" id="IPR036822">
    <property type="entry name" value="CutC-like_dom_sf"/>
</dbReference>
<comment type="caution">
    <text evidence="2">Once thought to be involved in copper homeostasis, experiments in E.coli have shown this is not the case.</text>
</comment>
<gene>
    <name evidence="2" type="primary">cutC</name>
    <name evidence="3" type="ORF">DWV00_30540</name>
</gene>
<dbReference type="Pfam" id="PF03932">
    <property type="entry name" value="CutC"/>
    <property type="match status" value="1"/>
</dbReference>
<evidence type="ECO:0000313" key="4">
    <source>
        <dbReference type="Proteomes" id="UP000256838"/>
    </source>
</evidence>
<keyword evidence="4" id="KW-1185">Reference proteome</keyword>
<dbReference type="HAMAP" id="MF_00795">
    <property type="entry name" value="CutC"/>
    <property type="match status" value="1"/>
</dbReference>
<dbReference type="AlphaFoldDB" id="A0A3D8JPT0"/>
<comment type="subcellular location">
    <subcellularLocation>
        <location evidence="2">Cytoplasm</location>
    </subcellularLocation>
</comment>
<evidence type="ECO:0000256" key="2">
    <source>
        <dbReference type="HAMAP-Rule" id="MF_00795"/>
    </source>
</evidence>
<organism evidence="3 4">
    <name type="scientific">Trinickia dinghuensis</name>
    <dbReference type="NCBI Taxonomy" id="2291023"/>
    <lineage>
        <taxon>Bacteria</taxon>
        <taxon>Pseudomonadati</taxon>
        <taxon>Pseudomonadota</taxon>
        <taxon>Betaproteobacteria</taxon>
        <taxon>Burkholderiales</taxon>
        <taxon>Burkholderiaceae</taxon>
        <taxon>Trinickia</taxon>
    </lineage>
</organism>
<evidence type="ECO:0000313" key="3">
    <source>
        <dbReference type="EMBL" id="RDU95123.1"/>
    </source>
</evidence>
<proteinExistence type="inferred from homology"/>
<dbReference type="PANTHER" id="PTHR12598">
    <property type="entry name" value="COPPER HOMEOSTASIS PROTEIN CUTC"/>
    <property type="match status" value="1"/>
</dbReference>
<dbReference type="GO" id="GO:0005737">
    <property type="term" value="C:cytoplasm"/>
    <property type="evidence" value="ECO:0007669"/>
    <property type="project" value="UniProtKB-SubCell"/>
</dbReference>
<dbReference type="RefSeq" id="WP_115537339.1">
    <property type="nucleotide sequence ID" value="NZ_QRGA01000022.1"/>
</dbReference>
<dbReference type="PANTHER" id="PTHR12598:SF0">
    <property type="entry name" value="COPPER HOMEOSTASIS PROTEIN CUTC HOMOLOG"/>
    <property type="match status" value="1"/>
</dbReference>
<dbReference type="InterPro" id="IPR005627">
    <property type="entry name" value="CutC-like"/>
</dbReference>